<dbReference type="OrthoDB" id="9800768at2"/>
<dbReference type="InterPro" id="IPR052517">
    <property type="entry name" value="GlcG_carb_metab_protein"/>
</dbReference>
<dbReference type="Gene3D" id="3.30.450.150">
    <property type="entry name" value="Haem-degrading domain"/>
    <property type="match status" value="1"/>
</dbReference>
<dbReference type="Proteomes" id="UP000244906">
    <property type="component" value="Unassembled WGS sequence"/>
</dbReference>
<sequence>MKLVVVSALLASALLVTTSAQAEASRPYLTAEKAQAGIQACMTLAKEKGWNMSMVIVDRGMDVRASMRMDEALPASYTGATLKAETSLSWGMPTGKVYEITQKQPVFNQFPGLLPIGGGEPVFSKDKKLIAAIGIAGGYIQHDEACAKAAVAAMSK</sequence>
<dbReference type="RefSeq" id="WP_116687685.1">
    <property type="nucleotide sequence ID" value="NZ_CAWNYD010000005.1"/>
</dbReference>
<dbReference type="InterPro" id="IPR038084">
    <property type="entry name" value="PduO/GlcC-like_sf"/>
</dbReference>
<organism evidence="2 3">
    <name type="scientific">Pelagibaculum spongiae</name>
    <dbReference type="NCBI Taxonomy" id="2080658"/>
    <lineage>
        <taxon>Bacteria</taxon>
        <taxon>Pseudomonadati</taxon>
        <taxon>Pseudomonadota</taxon>
        <taxon>Gammaproteobacteria</taxon>
        <taxon>Oceanospirillales</taxon>
        <taxon>Pelagibaculum</taxon>
    </lineage>
</organism>
<dbReference type="AlphaFoldDB" id="A0A2V1GSI9"/>
<keyword evidence="3" id="KW-1185">Reference proteome</keyword>
<evidence type="ECO:0000313" key="2">
    <source>
        <dbReference type="EMBL" id="PVZ68359.1"/>
    </source>
</evidence>
<dbReference type="SUPFAM" id="SSF143744">
    <property type="entry name" value="GlcG-like"/>
    <property type="match status" value="1"/>
</dbReference>
<evidence type="ECO:0000313" key="3">
    <source>
        <dbReference type="Proteomes" id="UP000244906"/>
    </source>
</evidence>
<name>A0A2V1GSI9_9GAMM</name>
<keyword evidence="1" id="KW-0732">Signal</keyword>
<reference evidence="2 3" key="1">
    <citation type="submission" date="2018-04" db="EMBL/GenBank/DDBJ databases">
        <title>Thalassorhabdus spongiae gen. nov., sp. nov., isolated from a marine sponge in South-West Iceland.</title>
        <authorList>
            <person name="Knobloch S."/>
            <person name="Daussin A."/>
            <person name="Johannsson R."/>
            <person name="Marteinsson V.T."/>
        </authorList>
    </citation>
    <scope>NUCLEOTIDE SEQUENCE [LARGE SCALE GENOMIC DNA]</scope>
    <source>
        <strain evidence="2 3">Hp12</strain>
    </source>
</reference>
<dbReference type="PANTHER" id="PTHR34309">
    <property type="entry name" value="SLR1406 PROTEIN"/>
    <property type="match status" value="1"/>
</dbReference>
<proteinExistence type="predicted"/>
<gene>
    <name evidence="2" type="ORF">DC094_13840</name>
</gene>
<protein>
    <submittedName>
        <fullName evidence="2">Heme-binding protein</fullName>
    </submittedName>
</protein>
<evidence type="ECO:0000256" key="1">
    <source>
        <dbReference type="SAM" id="SignalP"/>
    </source>
</evidence>
<dbReference type="Pfam" id="PF03928">
    <property type="entry name" value="HbpS-like"/>
    <property type="match status" value="1"/>
</dbReference>
<dbReference type="InterPro" id="IPR005624">
    <property type="entry name" value="PduO/GlcC-like"/>
</dbReference>
<feature type="chain" id="PRO_5015950743" evidence="1">
    <location>
        <begin position="23"/>
        <end position="156"/>
    </location>
</feature>
<dbReference type="EMBL" id="QDDL01000005">
    <property type="protein sequence ID" value="PVZ68359.1"/>
    <property type="molecule type" value="Genomic_DNA"/>
</dbReference>
<comment type="caution">
    <text evidence="2">The sequence shown here is derived from an EMBL/GenBank/DDBJ whole genome shotgun (WGS) entry which is preliminary data.</text>
</comment>
<accession>A0A2V1GSI9</accession>
<dbReference type="PANTHER" id="PTHR34309:SF1">
    <property type="entry name" value="PROTEIN GLCG"/>
    <property type="match status" value="1"/>
</dbReference>
<feature type="signal peptide" evidence="1">
    <location>
        <begin position="1"/>
        <end position="22"/>
    </location>
</feature>